<proteinExistence type="predicted"/>
<evidence type="ECO:0008006" key="5">
    <source>
        <dbReference type="Google" id="ProtNLM"/>
    </source>
</evidence>
<accession>A0A2S9YFE4</accession>
<feature type="compositionally biased region" description="Polar residues" evidence="1">
    <location>
        <begin position="101"/>
        <end position="114"/>
    </location>
</feature>
<dbReference type="AlphaFoldDB" id="A0A2S9YFE4"/>
<dbReference type="Proteomes" id="UP000237968">
    <property type="component" value="Unassembled WGS sequence"/>
</dbReference>
<sequence length="114" mass="11823">MKTSITKVLLSLTCVLGLTACGGLMKVQRAVEAKGYEVEKVGVSSASGQGRTLTVYTEDTLDSAQKQEVVETAKEVYPKAETVKVVKGDGSGVGSSSGSSESRPNTGPKSKPNQ</sequence>
<evidence type="ECO:0000313" key="3">
    <source>
        <dbReference type="EMBL" id="PRQ03736.1"/>
    </source>
</evidence>
<feature type="chain" id="PRO_5015543149" description="Lipoprotein" evidence="2">
    <location>
        <begin position="21"/>
        <end position="114"/>
    </location>
</feature>
<evidence type="ECO:0000313" key="4">
    <source>
        <dbReference type="Proteomes" id="UP000237968"/>
    </source>
</evidence>
<evidence type="ECO:0000256" key="2">
    <source>
        <dbReference type="SAM" id="SignalP"/>
    </source>
</evidence>
<dbReference type="EMBL" id="PVNK01000070">
    <property type="protein sequence ID" value="PRQ03736.1"/>
    <property type="molecule type" value="Genomic_DNA"/>
</dbReference>
<name>A0A2S9YFE4_9BACT</name>
<keyword evidence="2" id="KW-0732">Signal</keyword>
<keyword evidence="4" id="KW-1185">Reference proteome</keyword>
<feature type="signal peptide" evidence="2">
    <location>
        <begin position="1"/>
        <end position="20"/>
    </location>
</feature>
<comment type="caution">
    <text evidence="3">The sequence shown here is derived from an EMBL/GenBank/DDBJ whole genome shotgun (WGS) entry which is preliminary data.</text>
</comment>
<organism evidence="3 4">
    <name type="scientific">Enhygromyxa salina</name>
    <dbReference type="NCBI Taxonomy" id="215803"/>
    <lineage>
        <taxon>Bacteria</taxon>
        <taxon>Pseudomonadati</taxon>
        <taxon>Myxococcota</taxon>
        <taxon>Polyangia</taxon>
        <taxon>Nannocystales</taxon>
        <taxon>Nannocystaceae</taxon>
        <taxon>Enhygromyxa</taxon>
    </lineage>
</organism>
<reference evidence="3 4" key="1">
    <citation type="submission" date="2018-03" db="EMBL/GenBank/DDBJ databases">
        <title>Draft Genome Sequences of the Obligatory Marine Myxobacteria Enhygromyxa salina SWB005.</title>
        <authorList>
            <person name="Poehlein A."/>
            <person name="Moghaddam J.A."/>
            <person name="Harms H."/>
            <person name="Alanjari M."/>
            <person name="Koenig G.M."/>
            <person name="Daniel R."/>
            <person name="Schaeberle T.F."/>
        </authorList>
    </citation>
    <scope>NUCLEOTIDE SEQUENCE [LARGE SCALE GENOMIC DNA]</scope>
    <source>
        <strain evidence="3 4">SWB005</strain>
    </source>
</reference>
<protein>
    <recommendedName>
        <fullName evidence="5">Lipoprotein</fullName>
    </recommendedName>
</protein>
<gene>
    <name evidence="3" type="ORF">ENSA5_12860</name>
</gene>
<evidence type="ECO:0000256" key="1">
    <source>
        <dbReference type="SAM" id="MobiDB-lite"/>
    </source>
</evidence>
<dbReference type="RefSeq" id="WP_106390769.1">
    <property type="nucleotide sequence ID" value="NZ_PVNK01000070.1"/>
</dbReference>
<feature type="region of interest" description="Disordered" evidence="1">
    <location>
        <begin position="86"/>
        <end position="114"/>
    </location>
</feature>
<dbReference type="PROSITE" id="PS51257">
    <property type="entry name" value="PROKAR_LIPOPROTEIN"/>
    <property type="match status" value="1"/>
</dbReference>